<sequence>MSAFSFTDLRFPIWKAKRDSQAPVSKDALFPLLPTRKTQLHLPPTSRAPKRCTLPQRTIVKVKSSRTCYSRTDHGYSRPRQPIHCAERSPHRAEQQSLGHTPMEQKIDKRMAAYSNKFSAPGIISDLTDVDTDSTLDFLPSKEHATLKAWMPCLTSSSKSNDSNESTQNQAPYICGRERRQRWVIYHHRFSTRSSVCFFPSLLYRQEQGKENKGQRQGIGKGKREPWRKTEDRGQPTTPAIEAVRNSVWCYDGPQAQEKRKPQVPAPMLGYLQTWWTHMTSHFDIPGRLEEASQNKFTRLWASSIITDPRTGDMSPPKSDSRGKTERKSLLASATSAVDDLISNLNSKQLFIVELALPIQFVVIVPDRCPGTITSDQGQSTSQALPMSLEVGAEELASAVLRNNNPMLAVPSEPVPSAKAARKLMSS</sequence>
<dbReference type="HOGENOM" id="CLU_642470_0_0_1"/>
<dbReference type="AlphaFoldDB" id="A0A074XPW5"/>
<gene>
    <name evidence="2" type="ORF">M438DRAFT_353876</name>
</gene>
<dbReference type="EMBL" id="KL584979">
    <property type="protein sequence ID" value="KEQ85704.1"/>
    <property type="molecule type" value="Genomic_DNA"/>
</dbReference>
<feature type="region of interest" description="Disordered" evidence="1">
    <location>
        <begin position="307"/>
        <end position="328"/>
    </location>
</feature>
<dbReference type="RefSeq" id="XP_029761891.1">
    <property type="nucleotide sequence ID" value="XM_029906917.1"/>
</dbReference>
<protein>
    <submittedName>
        <fullName evidence="2">Uncharacterized protein</fullName>
    </submittedName>
</protein>
<accession>A0A074XPW5</accession>
<organism evidence="2 3">
    <name type="scientific">Aureobasidium pullulans EXF-150</name>
    <dbReference type="NCBI Taxonomy" id="1043002"/>
    <lineage>
        <taxon>Eukaryota</taxon>
        <taxon>Fungi</taxon>
        <taxon>Dikarya</taxon>
        <taxon>Ascomycota</taxon>
        <taxon>Pezizomycotina</taxon>
        <taxon>Dothideomycetes</taxon>
        <taxon>Dothideomycetidae</taxon>
        <taxon>Dothideales</taxon>
        <taxon>Saccotheciaceae</taxon>
        <taxon>Aureobasidium</taxon>
    </lineage>
</organism>
<reference evidence="2 3" key="1">
    <citation type="journal article" date="2014" name="BMC Genomics">
        <title>Genome sequencing of four Aureobasidium pullulans varieties: biotechnological potential, stress tolerance, and description of new species.</title>
        <authorList>
            <person name="Gostin Ar C."/>
            <person name="Ohm R.A."/>
            <person name="Kogej T."/>
            <person name="Sonjak S."/>
            <person name="Turk M."/>
            <person name="Zajc J."/>
            <person name="Zalar P."/>
            <person name="Grube M."/>
            <person name="Sun H."/>
            <person name="Han J."/>
            <person name="Sharma A."/>
            <person name="Chiniquy J."/>
            <person name="Ngan C.Y."/>
            <person name="Lipzen A."/>
            <person name="Barry K."/>
            <person name="Grigoriev I.V."/>
            <person name="Gunde-Cimerman N."/>
        </authorList>
    </citation>
    <scope>NUCLEOTIDE SEQUENCE [LARGE SCALE GENOMIC DNA]</scope>
    <source>
        <strain evidence="2 3">EXF-150</strain>
    </source>
</reference>
<dbReference type="Proteomes" id="UP000030706">
    <property type="component" value="Unassembled WGS sequence"/>
</dbReference>
<feature type="region of interest" description="Disordered" evidence="1">
    <location>
        <begin position="70"/>
        <end position="102"/>
    </location>
</feature>
<name>A0A074XPW5_AURPU</name>
<feature type="compositionally biased region" description="Basic and acidic residues" evidence="1">
    <location>
        <begin position="319"/>
        <end position="328"/>
    </location>
</feature>
<evidence type="ECO:0000313" key="3">
    <source>
        <dbReference type="Proteomes" id="UP000030706"/>
    </source>
</evidence>
<feature type="region of interest" description="Disordered" evidence="1">
    <location>
        <begin position="209"/>
        <end position="237"/>
    </location>
</feature>
<feature type="compositionally biased region" description="Basic and acidic residues" evidence="1">
    <location>
        <begin position="222"/>
        <end position="234"/>
    </location>
</feature>
<evidence type="ECO:0000256" key="1">
    <source>
        <dbReference type="SAM" id="MobiDB-lite"/>
    </source>
</evidence>
<dbReference type="GeneID" id="40749223"/>
<feature type="compositionally biased region" description="Basic and acidic residues" evidence="1">
    <location>
        <begin position="85"/>
        <end position="94"/>
    </location>
</feature>
<evidence type="ECO:0000313" key="2">
    <source>
        <dbReference type="EMBL" id="KEQ85704.1"/>
    </source>
</evidence>
<proteinExistence type="predicted"/>
<keyword evidence="3" id="KW-1185">Reference proteome</keyword>